<dbReference type="STRING" id="1123350.SAMN02744040_01988"/>
<dbReference type="RefSeq" id="WP_072725996.1">
    <property type="nucleotide sequence ID" value="NZ_FQXH01000026.1"/>
</dbReference>
<dbReference type="EMBL" id="FQXH01000026">
    <property type="protein sequence ID" value="SHH44288.1"/>
    <property type="molecule type" value="Genomic_DNA"/>
</dbReference>
<evidence type="ECO:0000313" key="2">
    <source>
        <dbReference type="Proteomes" id="UP000242520"/>
    </source>
</evidence>
<reference evidence="2" key="1">
    <citation type="submission" date="2016-11" db="EMBL/GenBank/DDBJ databases">
        <authorList>
            <person name="Varghese N."/>
            <person name="Submissions S."/>
        </authorList>
    </citation>
    <scope>NUCLEOTIDE SEQUENCE [LARGE SCALE GENOMIC DNA]</scope>
    <source>
        <strain evidence="2">DSM 15285</strain>
    </source>
</reference>
<dbReference type="OrthoDB" id="2988649at2"/>
<gene>
    <name evidence="1" type="ORF">SAMN02744040_01988</name>
</gene>
<organism evidence="1 2">
    <name type="scientific">Tepidibacter thalassicus DSM 15285</name>
    <dbReference type="NCBI Taxonomy" id="1123350"/>
    <lineage>
        <taxon>Bacteria</taxon>
        <taxon>Bacillati</taxon>
        <taxon>Bacillota</taxon>
        <taxon>Clostridia</taxon>
        <taxon>Peptostreptococcales</taxon>
        <taxon>Peptostreptococcaceae</taxon>
        <taxon>Tepidibacter</taxon>
    </lineage>
</organism>
<name>A0A1M5T0Y7_9FIRM</name>
<sequence>MADFDFANFKNSVNDALIRHKSILDIITKLEETNSKINRAIIKSVTSCGCIQIKGEKQEPPENITFNELTKYMKTHIQGNLCDTCREKIEDELGNHLFYITAACNSLNINIEDIFEKENNKLKTLGKYSLL</sequence>
<dbReference type="Proteomes" id="UP000242520">
    <property type="component" value="Unassembled WGS sequence"/>
</dbReference>
<evidence type="ECO:0000313" key="1">
    <source>
        <dbReference type="EMBL" id="SHH44288.1"/>
    </source>
</evidence>
<proteinExistence type="predicted"/>
<dbReference type="Gene3D" id="1.10.287.1080">
    <property type="entry name" value="MazG-like"/>
    <property type="match status" value="1"/>
</dbReference>
<keyword evidence="2" id="KW-1185">Reference proteome</keyword>
<dbReference type="SUPFAM" id="SSF101386">
    <property type="entry name" value="all-alpha NTP pyrophosphatases"/>
    <property type="match status" value="1"/>
</dbReference>
<protein>
    <recommendedName>
        <fullName evidence="3">DUF1573 domain-containing protein</fullName>
    </recommendedName>
</protein>
<dbReference type="AlphaFoldDB" id="A0A1M5T0Y7"/>
<evidence type="ECO:0008006" key="3">
    <source>
        <dbReference type="Google" id="ProtNLM"/>
    </source>
</evidence>
<accession>A0A1M5T0Y7</accession>